<dbReference type="PROSITE" id="PS51257">
    <property type="entry name" value="PROKAR_LIPOPROTEIN"/>
    <property type="match status" value="1"/>
</dbReference>
<dbReference type="Proteomes" id="UP001597400">
    <property type="component" value="Unassembled WGS sequence"/>
</dbReference>
<gene>
    <name evidence="4" type="ORF">ACFSGX_16130</name>
</gene>
<dbReference type="EMBL" id="JBHUGS010000005">
    <property type="protein sequence ID" value="MFD1952303.1"/>
    <property type="molecule type" value="Genomic_DNA"/>
</dbReference>
<evidence type="ECO:0000256" key="1">
    <source>
        <dbReference type="ARBA" id="ARBA00022729"/>
    </source>
</evidence>
<evidence type="ECO:0000256" key="2">
    <source>
        <dbReference type="ARBA" id="ARBA00023136"/>
    </source>
</evidence>
<dbReference type="RefSeq" id="WP_380931352.1">
    <property type="nucleotide sequence ID" value="NZ_JBHUGS010000005.1"/>
</dbReference>
<keyword evidence="1" id="KW-0732">Signal</keyword>
<name>A0ABW4U0J9_9SPHN</name>
<organism evidence="4 5">
    <name type="scientific">Sphingomonas arantia</name>
    <dbReference type="NCBI Taxonomy" id="1460676"/>
    <lineage>
        <taxon>Bacteria</taxon>
        <taxon>Pseudomonadati</taxon>
        <taxon>Pseudomonadota</taxon>
        <taxon>Alphaproteobacteria</taxon>
        <taxon>Sphingomonadales</taxon>
        <taxon>Sphingomonadaceae</taxon>
        <taxon>Sphingomonas</taxon>
    </lineage>
</organism>
<evidence type="ECO:0000313" key="4">
    <source>
        <dbReference type="EMBL" id="MFD1952303.1"/>
    </source>
</evidence>
<feature type="domain" description="Outer membrane protein assembly factor BamE" evidence="3">
    <location>
        <begin position="37"/>
        <end position="109"/>
    </location>
</feature>
<keyword evidence="5" id="KW-1185">Reference proteome</keyword>
<accession>A0ABW4U0J9</accession>
<dbReference type="InterPro" id="IPR007450">
    <property type="entry name" value="BamE_dom"/>
</dbReference>
<dbReference type="Gene3D" id="3.30.1450.10">
    <property type="match status" value="1"/>
</dbReference>
<protein>
    <submittedName>
        <fullName evidence="4">Outer membrane protein assembly factor BamE</fullName>
    </submittedName>
</protein>
<comment type="caution">
    <text evidence="4">The sequence shown here is derived from an EMBL/GenBank/DDBJ whole genome shotgun (WGS) entry which is preliminary data.</text>
</comment>
<sequence length="167" mass="17706">MTASTSRFGPRYSGFAAVALAALVLTTGCARIRDHKGYVPDNALIATVQPGVDNRMSVERTLGRPSFVGQFDPNVWYYLSRNVSQLAFSKPKPTDQMLLTVRFDAAGNVVSARRSGMEQIASISPSSDKTPTLGRHTSFFSELFGNIGSVGGATGQAGTTADNPTGN</sequence>
<evidence type="ECO:0000313" key="5">
    <source>
        <dbReference type="Proteomes" id="UP001597400"/>
    </source>
</evidence>
<dbReference type="Pfam" id="PF04355">
    <property type="entry name" value="BamE"/>
    <property type="match status" value="1"/>
</dbReference>
<proteinExistence type="predicted"/>
<reference evidence="5" key="1">
    <citation type="journal article" date="2019" name="Int. J. Syst. Evol. Microbiol.">
        <title>The Global Catalogue of Microorganisms (GCM) 10K type strain sequencing project: providing services to taxonomists for standard genome sequencing and annotation.</title>
        <authorList>
            <consortium name="The Broad Institute Genomics Platform"/>
            <consortium name="The Broad Institute Genome Sequencing Center for Infectious Disease"/>
            <person name="Wu L."/>
            <person name="Ma J."/>
        </authorList>
    </citation>
    <scope>NUCLEOTIDE SEQUENCE [LARGE SCALE GENOMIC DNA]</scope>
    <source>
        <strain evidence="5">CGMCC 1.12702</strain>
    </source>
</reference>
<dbReference type="InterPro" id="IPR037873">
    <property type="entry name" value="BamE-like"/>
</dbReference>
<keyword evidence="2" id="KW-0472">Membrane</keyword>
<evidence type="ECO:0000259" key="3">
    <source>
        <dbReference type="Pfam" id="PF04355"/>
    </source>
</evidence>